<evidence type="ECO:0000256" key="3">
    <source>
        <dbReference type="ARBA" id="ARBA00022448"/>
    </source>
</evidence>
<sequence>MSHIRSRHRSRGVLPGAGLTSGGLTRRGLLGAGGALALGALISACGGESGNGSGSGGGAWTFTDDRGTKVGVKARPERVVGYVGTAAALYDFGVDRQLVGVFGPTRLRVGRPDPQAGNLPVDRLEVIGNAFGEFNIEKYAALRPDLLVDNMFIQNELFYVPAESKDKIFALAPSAAIAAGAVALPRPIERTAALAAALGADLKSAKVTAAKARFDKAAEAVRAAAEANAGLKVLAASTSPDLFYASSPGKNTDLIYLKELGVDLIVPDKVGQDGYFEELSWENAGKYKADVIMLDSRTQALQPKDLGSKPSWKDLPAVKAGQVVPWQPEPRFSYEGGAPILEALATSIKSAKKTG</sequence>
<dbReference type="RefSeq" id="WP_138649612.1">
    <property type="nucleotide sequence ID" value="NZ_VCKW01000296.1"/>
</dbReference>
<dbReference type="AlphaFoldDB" id="A0A5C4J4A9"/>
<evidence type="ECO:0000256" key="4">
    <source>
        <dbReference type="ARBA" id="ARBA00022729"/>
    </source>
</evidence>
<dbReference type="InterPro" id="IPR051313">
    <property type="entry name" value="Bact_iron-sidero_bind"/>
</dbReference>
<gene>
    <name evidence="6" type="ORF">ETD83_35650</name>
</gene>
<protein>
    <submittedName>
        <fullName evidence="6">ABC transporter substrate-binding protein</fullName>
    </submittedName>
</protein>
<feature type="domain" description="Fe/B12 periplasmic-binding" evidence="5">
    <location>
        <begin position="77"/>
        <end position="355"/>
    </location>
</feature>
<dbReference type="PANTHER" id="PTHR30532:SF24">
    <property type="entry name" value="FERRIC ENTEROBACTIN-BINDING PERIPLASMIC PROTEIN FEPB"/>
    <property type="match status" value="1"/>
</dbReference>
<comment type="subcellular location">
    <subcellularLocation>
        <location evidence="1">Cell envelope</location>
    </subcellularLocation>
</comment>
<dbReference type="PROSITE" id="PS51318">
    <property type="entry name" value="TAT"/>
    <property type="match status" value="1"/>
</dbReference>
<dbReference type="Proteomes" id="UP000309174">
    <property type="component" value="Unassembled WGS sequence"/>
</dbReference>
<dbReference type="Gene3D" id="3.40.50.1980">
    <property type="entry name" value="Nitrogenase molybdenum iron protein domain"/>
    <property type="match status" value="2"/>
</dbReference>
<proteinExistence type="inferred from homology"/>
<evidence type="ECO:0000256" key="2">
    <source>
        <dbReference type="ARBA" id="ARBA00008814"/>
    </source>
</evidence>
<dbReference type="EMBL" id="VCKW01000296">
    <property type="protein sequence ID" value="TMQ90392.1"/>
    <property type="molecule type" value="Genomic_DNA"/>
</dbReference>
<reference evidence="6 7" key="1">
    <citation type="submission" date="2019-05" db="EMBL/GenBank/DDBJ databases">
        <title>Draft genome sequence of Actinomadura sp. 14C53.</title>
        <authorList>
            <person name="Saricaoglu S."/>
            <person name="Isik K."/>
        </authorList>
    </citation>
    <scope>NUCLEOTIDE SEQUENCE [LARGE SCALE GENOMIC DNA]</scope>
    <source>
        <strain evidence="6 7">14C53</strain>
    </source>
</reference>
<comment type="caution">
    <text evidence="6">The sequence shown here is derived from an EMBL/GenBank/DDBJ whole genome shotgun (WGS) entry which is preliminary data.</text>
</comment>
<accession>A0A5C4J4A9</accession>
<dbReference type="PANTHER" id="PTHR30532">
    <property type="entry name" value="IRON III DICITRATE-BINDING PERIPLASMIC PROTEIN"/>
    <property type="match status" value="1"/>
</dbReference>
<dbReference type="OrthoDB" id="7941913at2"/>
<comment type="similarity">
    <text evidence="2">Belongs to the bacterial solute-binding protein 8 family.</text>
</comment>
<name>A0A5C4J4A9_9ACTN</name>
<dbReference type="Pfam" id="PF01497">
    <property type="entry name" value="Peripla_BP_2"/>
    <property type="match status" value="1"/>
</dbReference>
<dbReference type="SUPFAM" id="SSF53807">
    <property type="entry name" value="Helical backbone' metal receptor"/>
    <property type="match status" value="1"/>
</dbReference>
<dbReference type="PROSITE" id="PS50983">
    <property type="entry name" value="FE_B12_PBP"/>
    <property type="match status" value="1"/>
</dbReference>
<dbReference type="GO" id="GO:1901678">
    <property type="term" value="P:iron coordination entity transport"/>
    <property type="evidence" value="ECO:0007669"/>
    <property type="project" value="UniProtKB-ARBA"/>
</dbReference>
<dbReference type="InterPro" id="IPR006311">
    <property type="entry name" value="TAT_signal"/>
</dbReference>
<organism evidence="6 7">
    <name type="scientific">Actinomadura soli</name>
    <dbReference type="NCBI Taxonomy" id="2508997"/>
    <lineage>
        <taxon>Bacteria</taxon>
        <taxon>Bacillati</taxon>
        <taxon>Actinomycetota</taxon>
        <taxon>Actinomycetes</taxon>
        <taxon>Streptosporangiales</taxon>
        <taxon>Thermomonosporaceae</taxon>
        <taxon>Actinomadura</taxon>
    </lineage>
</organism>
<evidence type="ECO:0000313" key="7">
    <source>
        <dbReference type="Proteomes" id="UP000309174"/>
    </source>
</evidence>
<dbReference type="InterPro" id="IPR002491">
    <property type="entry name" value="ABC_transptr_periplasmic_BD"/>
</dbReference>
<evidence type="ECO:0000313" key="6">
    <source>
        <dbReference type="EMBL" id="TMQ90392.1"/>
    </source>
</evidence>
<keyword evidence="3" id="KW-0813">Transport</keyword>
<keyword evidence="7" id="KW-1185">Reference proteome</keyword>
<evidence type="ECO:0000259" key="5">
    <source>
        <dbReference type="PROSITE" id="PS50983"/>
    </source>
</evidence>
<keyword evidence="4" id="KW-0732">Signal</keyword>
<evidence type="ECO:0000256" key="1">
    <source>
        <dbReference type="ARBA" id="ARBA00004196"/>
    </source>
</evidence>
<dbReference type="GO" id="GO:0030288">
    <property type="term" value="C:outer membrane-bounded periplasmic space"/>
    <property type="evidence" value="ECO:0007669"/>
    <property type="project" value="TreeGrafter"/>
</dbReference>